<evidence type="ECO:0000259" key="1">
    <source>
        <dbReference type="PROSITE" id="PS52015"/>
    </source>
</evidence>
<dbReference type="GO" id="GO:0031992">
    <property type="term" value="F:energy transducer activity"/>
    <property type="evidence" value="ECO:0007669"/>
    <property type="project" value="TreeGrafter"/>
</dbReference>
<dbReference type="SUPFAM" id="SSF74653">
    <property type="entry name" value="TolA/TonB C-terminal domain"/>
    <property type="match status" value="1"/>
</dbReference>
<proteinExistence type="predicted"/>
<dbReference type="Gene3D" id="3.90.930.1">
    <property type="match status" value="1"/>
</dbReference>
<gene>
    <name evidence="2" type="ORF">HW554_03140</name>
</gene>
<protein>
    <submittedName>
        <fullName evidence="2">Energy transducer TonB</fullName>
    </submittedName>
</protein>
<evidence type="ECO:0000313" key="2">
    <source>
        <dbReference type="EMBL" id="NVO30191.1"/>
    </source>
</evidence>
<dbReference type="GO" id="GO:0098797">
    <property type="term" value="C:plasma membrane protein complex"/>
    <property type="evidence" value="ECO:0007669"/>
    <property type="project" value="TreeGrafter"/>
</dbReference>
<organism evidence="2 3">
    <name type="scientific">Hymenobacter lapidiphilus</name>
    <dbReference type="NCBI Taxonomy" id="2608003"/>
    <lineage>
        <taxon>Bacteria</taxon>
        <taxon>Pseudomonadati</taxon>
        <taxon>Bacteroidota</taxon>
        <taxon>Cytophagia</taxon>
        <taxon>Cytophagales</taxon>
        <taxon>Hymenobacteraceae</taxon>
        <taxon>Hymenobacter</taxon>
    </lineage>
</organism>
<evidence type="ECO:0000313" key="3">
    <source>
        <dbReference type="Proteomes" id="UP000565521"/>
    </source>
</evidence>
<dbReference type="GO" id="GO:0055085">
    <property type="term" value="P:transmembrane transport"/>
    <property type="evidence" value="ECO:0007669"/>
    <property type="project" value="InterPro"/>
</dbReference>
<dbReference type="PANTHER" id="PTHR33446">
    <property type="entry name" value="PROTEIN TONB-RELATED"/>
    <property type="match status" value="1"/>
</dbReference>
<accession>A0A7Y7PLV6</accession>
<dbReference type="Gene3D" id="3.30.1150.10">
    <property type="match status" value="1"/>
</dbReference>
<dbReference type="EMBL" id="JABKAU010000004">
    <property type="protein sequence ID" value="NVO30191.1"/>
    <property type="molecule type" value="Genomic_DNA"/>
</dbReference>
<name>A0A7Y7PLV6_9BACT</name>
<reference evidence="2 3" key="1">
    <citation type="submission" date="2020-05" db="EMBL/GenBank/DDBJ databases">
        <title>Hymenobacter terrestris sp. nov. and Hymenobacter lapidiphilus sp. nov., isolated from regoliths in Antarctica.</title>
        <authorList>
            <person name="Sedlacek I."/>
            <person name="Pantucek R."/>
            <person name="Zeman M."/>
            <person name="Holochova P."/>
            <person name="Kralova S."/>
            <person name="Stankova E."/>
            <person name="Sedo O."/>
            <person name="Micenkova L."/>
            <person name="Svec P."/>
            <person name="Gupta V."/>
            <person name="Sood U."/>
            <person name="Korpole U.S."/>
            <person name="Lal R."/>
        </authorList>
    </citation>
    <scope>NUCLEOTIDE SEQUENCE [LARGE SCALE GENOMIC DNA]</scope>
    <source>
        <strain evidence="2 3">P5342</strain>
    </source>
</reference>
<dbReference type="Proteomes" id="UP000565521">
    <property type="component" value="Unassembled WGS sequence"/>
</dbReference>
<keyword evidence="3" id="KW-1185">Reference proteome</keyword>
<dbReference type="PROSITE" id="PS52015">
    <property type="entry name" value="TONB_CTD"/>
    <property type="match status" value="1"/>
</dbReference>
<dbReference type="Pfam" id="PF03544">
    <property type="entry name" value="TonB_C"/>
    <property type="match status" value="1"/>
</dbReference>
<comment type="caution">
    <text evidence="2">The sequence shown here is derived from an EMBL/GenBank/DDBJ whole genome shotgun (WGS) entry which is preliminary data.</text>
</comment>
<feature type="domain" description="TonB C-terminal" evidence="1">
    <location>
        <begin position="151"/>
        <end position="242"/>
    </location>
</feature>
<dbReference type="InterPro" id="IPR037682">
    <property type="entry name" value="TonB_C"/>
</dbReference>
<dbReference type="AlphaFoldDB" id="A0A7Y7PLV6"/>
<dbReference type="InterPro" id="IPR051045">
    <property type="entry name" value="TonB-dependent_transducer"/>
</dbReference>
<sequence>MLLFFSSLTTAFSSQAQATQKVVVPQAFGLGREEYMVLQAAPETKQGAYWQYAGKKGTTLVTTGFYAAGQKDSVWTTYYERGKVLQARGQYARDQKRGVWEYFSEKDALQLKFDHGTGQTLFSLPAQRPSQLVCRPMPGAGALTTDPQYALGSDALSAKIGMTTRYPAVALRNNVMGQVRVAFVIDSTGAASNFLVVHGIGSGCDEEALRVVKLLPSNWIPAYTNGRPVAAACEVPVTFSIK</sequence>
<dbReference type="RefSeq" id="WP_176906898.1">
    <property type="nucleotide sequence ID" value="NZ_JABKAU010000004.1"/>
</dbReference>
<dbReference type="PANTHER" id="PTHR33446:SF2">
    <property type="entry name" value="PROTEIN TONB"/>
    <property type="match status" value="1"/>
</dbReference>